<dbReference type="PANTHER" id="PTHR33307:SF11">
    <property type="entry name" value="ALPHA-L-RHAMNOSIDASE"/>
    <property type="match status" value="1"/>
</dbReference>
<feature type="domain" description="Alpha-L-rhamnosidase C-terminal" evidence="2">
    <location>
        <begin position="63"/>
        <end position="132"/>
    </location>
</feature>
<evidence type="ECO:0000313" key="4">
    <source>
        <dbReference type="Proteomes" id="UP000682308"/>
    </source>
</evidence>
<feature type="region of interest" description="Disordered" evidence="1">
    <location>
        <begin position="1"/>
        <end position="23"/>
    </location>
</feature>
<evidence type="ECO:0000313" key="3">
    <source>
        <dbReference type="EMBL" id="MBR8640247.1"/>
    </source>
</evidence>
<dbReference type="Gene3D" id="2.60.420.10">
    <property type="entry name" value="Maltose phosphorylase, domain 3"/>
    <property type="match status" value="1"/>
</dbReference>
<dbReference type="InterPro" id="IPR008928">
    <property type="entry name" value="6-hairpin_glycosidase_sf"/>
</dbReference>
<dbReference type="InterPro" id="IPR035398">
    <property type="entry name" value="Bac_rhamnosid_C"/>
</dbReference>
<keyword evidence="4" id="KW-1185">Reference proteome</keyword>
<comment type="caution">
    <text evidence="3">The sequence shown here is derived from an EMBL/GenBank/DDBJ whole genome shotgun (WGS) entry which is preliminary data.</text>
</comment>
<sequence length="223" mass="24400">MGNVARGSADRDHGSLTTSEPVNARATVQGATMAVARLVASGFALVTPALIDWSPSGLYVLLTEPGYRVIRVAPTLLDDLDDASVRHETPYGRAEAGWRRDGDWVSFHVRVPPNTRAVVDLPSGARHEVGSGTYTWVERHPRPSSPRGRLTLGSGLDTVIDDRAAYQSVLDAIRGIDEVRAEAFRRTTRWWRGRELREPLDKAPLPVLAAVEKALADLPAHDR</sequence>
<dbReference type="GO" id="GO:0005975">
    <property type="term" value="P:carbohydrate metabolic process"/>
    <property type="evidence" value="ECO:0007669"/>
    <property type="project" value="InterPro"/>
</dbReference>
<gene>
    <name evidence="3" type="ORF">KEF29_15435</name>
</gene>
<evidence type="ECO:0000256" key="1">
    <source>
        <dbReference type="SAM" id="MobiDB-lite"/>
    </source>
</evidence>
<dbReference type="EMBL" id="JAGTPG010000002">
    <property type="protein sequence ID" value="MBR8640247.1"/>
    <property type="molecule type" value="Genomic_DNA"/>
</dbReference>
<evidence type="ECO:0000259" key="2">
    <source>
        <dbReference type="Pfam" id="PF17390"/>
    </source>
</evidence>
<dbReference type="InterPro" id="IPR016007">
    <property type="entry name" value="Alpha_rhamnosid"/>
</dbReference>
<accession>A0A941J1G2</accession>
<dbReference type="PANTHER" id="PTHR33307">
    <property type="entry name" value="ALPHA-RHAMNOSIDASE (EUROFUNG)"/>
    <property type="match status" value="1"/>
</dbReference>
<dbReference type="Pfam" id="PF17390">
    <property type="entry name" value="Bac_rhamnosid_C"/>
    <property type="match status" value="1"/>
</dbReference>
<dbReference type="Proteomes" id="UP000682308">
    <property type="component" value="Unassembled WGS sequence"/>
</dbReference>
<protein>
    <recommendedName>
        <fullName evidence="2">Alpha-L-rhamnosidase C-terminal domain-containing protein</fullName>
    </recommendedName>
</protein>
<proteinExistence type="predicted"/>
<organism evidence="3 4">
    <name type="scientific">Streptomyces tuirus</name>
    <dbReference type="NCBI Taxonomy" id="68278"/>
    <lineage>
        <taxon>Bacteria</taxon>
        <taxon>Bacillati</taxon>
        <taxon>Actinomycetota</taxon>
        <taxon>Actinomycetes</taxon>
        <taxon>Kitasatosporales</taxon>
        <taxon>Streptomycetaceae</taxon>
        <taxon>Streptomyces</taxon>
    </lineage>
</organism>
<dbReference type="AlphaFoldDB" id="A0A941J1G2"/>
<reference evidence="3 4" key="1">
    <citation type="submission" date="2021-04" db="EMBL/GenBank/DDBJ databases">
        <title>Characterization of the biosynthetic gene cluster of new lipopeptides with antitumor activity in the genome of the marine Streptomyces PHM034.</title>
        <authorList>
            <person name="Ceniceros A."/>
            <person name="Canedo L."/>
            <person name="Mendez C."/>
            <person name="Olano C."/>
            <person name="Schleissner C."/>
            <person name="Cuevas C."/>
            <person name="De La Calle F."/>
            <person name="Salas J.A."/>
        </authorList>
    </citation>
    <scope>NUCLEOTIDE SEQUENCE [LARGE SCALE GENOMIC DNA]</scope>
    <source>
        <strain evidence="3 4">PHM034</strain>
    </source>
</reference>
<name>A0A941J1G2_9ACTN</name>
<dbReference type="SUPFAM" id="SSF48208">
    <property type="entry name" value="Six-hairpin glycosidases"/>
    <property type="match status" value="1"/>
</dbReference>